<dbReference type="InterPro" id="IPR000160">
    <property type="entry name" value="GGDEF_dom"/>
</dbReference>
<protein>
    <submittedName>
        <fullName evidence="4">Bifunctional diguanylate cyclase/phosphodiesterase</fullName>
    </submittedName>
</protein>
<dbReference type="CDD" id="cd01949">
    <property type="entry name" value="GGDEF"/>
    <property type="match status" value="1"/>
</dbReference>
<keyword evidence="1" id="KW-0472">Membrane</keyword>
<evidence type="ECO:0000259" key="3">
    <source>
        <dbReference type="PROSITE" id="PS50887"/>
    </source>
</evidence>
<dbReference type="EMBL" id="JAOSHN010000002">
    <property type="protein sequence ID" value="MCU7377839.1"/>
    <property type="molecule type" value="Genomic_DNA"/>
</dbReference>
<sequence>MHWNIAAECISLVYLLIIWFYSRKSSLVPSLKNRLFYFCFAATFCAIGFNILSTAMLSYPEHSINLLTWLVTTIYFIATPLMGMAYFFYTIATVFEGQGNALKIMKWTSIPGIFYLVLVLINPFCKELFHIDASGAYFQGPLIITTYLIFYIYCLAAITVAFVRRKQVDPIIRKILATFPIIAVLVIIVQQLYPTVILSGSAATCALLIIYLYLQNKQNSTDYLTGLPNRQEFLKMLELQTRKSRNFTLIVLSLRDFRRVNDTYGQHTGDRFLREIGNFLIKRAQPHCLYRYGGDEFALLCQGTSDQDIKKIVESLTARMQEPWSVDENSCVIPAAIGIVRYPQSAKVVEDLINGIEYAVAKAKDSKRAGAYYCGQEMLKAVRRRSQIITILEKNLEANTFSVFYQPIISNHTGQYVVAESLLRIPNSPLGPLYPNEFIPIAEDTGIIVDITYQVLQKTCRFINRISEVNPNFEGVHVNFSGHMFSQIDLADRVEGIITSSGTPFNKIKIEITESILLENTKCVSEFAERMQKKGVRMELDDFGTGYSNIVSVMTMPLDTVKLDKSLIWAAMNSKKSAMMVRSITRIFHEMGMQVLAEGVETEEQERFVSQCGIDLIQGFLFAKPMAEDEAFAWLRKL</sequence>
<dbReference type="InterPro" id="IPR001633">
    <property type="entry name" value="EAL_dom"/>
</dbReference>
<feature type="transmembrane region" description="Helical" evidence="1">
    <location>
        <begin position="142"/>
        <end position="163"/>
    </location>
</feature>
<keyword evidence="1" id="KW-1133">Transmembrane helix</keyword>
<dbReference type="PROSITE" id="PS50883">
    <property type="entry name" value="EAL"/>
    <property type="match status" value="1"/>
</dbReference>
<evidence type="ECO:0000313" key="5">
    <source>
        <dbReference type="Proteomes" id="UP001065549"/>
    </source>
</evidence>
<dbReference type="Pfam" id="PF00563">
    <property type="entry name" value="EAL"/>
    <property type="match status" value="1"/>
</dbReference>
<dbReference type="Gene3D" id="3.30.70.270">
    <property type="match status" value="1"/>
</dbReference>
<dbReference type="SUPFAM" id="SSF55073">
    <property type="entry name" value="Nucleotide cyclase"/>
    <property type="match status" value="1"/>
</dbReference>
<proteinExistence type="predicted"/>
<dbReference type="Gene3D" id="3.20.20.450">
    <property type="entry name" value="EAL domain"/>
    <property type="match status" value="1"/>
</dbReference>
<dbReference type="AlphaFoldDB" id="A0A9J6QTC4"/>
<organism evidence="4 5">
    <name type="scientific">Hominibacterium faecale</name>
    <dbReference type="NCBI Taxonomy" id="2839743"/>
    <lineage>
        <taxon>Bacteria</taxon>
        <taxon>Bacillati</taxon>
        <taxon>Bacillota</taxon>
        <taxon>Clostridia</taxon>
        <taxon>Peptostreptococcales</taxon>
        <taxon>Anaerovoracaceae</taxon>
        <taxon>Hominibacterium</taxon>
    </lineage>
</organism>
<dbReference type="RefSeq" id="WP_227755199.1">
    <property type="nucleotide sequence ID" value="NZ_JAOSHN010000002.1"/>
</dbReference>
<dbReference type="CDD" id="cd01948">
    <property type="entry name" value="EAL"/>
    <property type="match status" value="1"/>
</dbReference>
<dbReference type="PANTHER" id="PTHR33121:SF71">
    <property type="entry name" value="OXYGEN SENSOR PROTEIN DOSP"/>
    <property type="match status" value="1"/>
</dbReference>
<keyword evidence="1" id="KW-0812">Transmembrane</keyword>
<dbReference type="NCBIfam" id="TIGR00254">
    <property type="entry name" value="GGDEF"/>
    <property type="match status" value="1"/>
</dbReference>
<dbReference type="InterPro" id="IPR035919">
    <property type="entry name" value="EAL_sf"/>
</dbReference>
<evidence type="ECO:0000256" key="1">
    <source>
        <dbReference type="SAM" id="Phobius"/>
    </source>
</evidence>
<reference evidence="4" key="1">
    <citation type="submission" date="2022-09" db="EMBL/GenBank/DDBJ databases">
        <title>Culturomic study of gut microbiota in children with autism spectrum disorder.</title>
        <authorList>
            <person name="Efimov B.A."/>
            <person name="Chaplin A.V."/>
            <person name="Sokolova S.R."/>
            <person name="Pikina A.P."/>
            <person name="Korzhanova M."/>
            <person name="Belova V."/>
            <person name="Korostin D."/>
        </authorList>
    </citation>
    <scope>NUCLEOTIDE SEQUENCE</scope>
    <source>
        <strain evidence="4">ASD5510</strain>
    </source>
</reference>
<name>A0A9J6QTC4_9FIRM</name>
<dbReference type="Proteomes" id="UP001065549">
    <property type="component" value="Unassembled WGS sequence"/>
</dbReference>
<feature type="domain" description="EAL" evidence="2">
    <location>
        <begin position="385"/>
        <end position="638"/>
    </location>
</feature>
<comment type="caution">
    <text evidence="4">The sequence shown here is derived from an EMBL/GenBank/DDBJ whole genome shotgun (WGS) entry which is preliminary data.</text>
</comment>
<feature type="transmembrane region" description="Helical" evidence="1">
    <location>
        <begin position="34"/>
        <end position="57"/>
    </location>
</feature>
<feature type="transmembrane region" description="Helical" evidence="1">
    <location>
        <begin position="69"/>
        <end position="92"/>
    </location>
</feature>
<feature type="transmembrane region" description="Helical" evidence="1">
    <location>
        <begin position="5"/>
        <end position="22"/>
    </location>
</feature>
<dbReference type="SUPFAM" id="SSF141868">
    <property type="entry name" value="EAL domain-like"/>
    <property type="match status" value="1"/>
</dbReference>
<dbReference type="Pfam" id="PF00990">
    <property type="entry name" value="GGDEF"/>
    <property type="match status" value="1"/>
</dbReference>
<dbReference type="SMART" id="SM00267">
    <property type="entry name" value="GGDEF"/>
    <property type="match status" value="1"/>
</dbReference>
<accession>A0A9J6QTC4</accession>
<keyword evidence="5" id="KW-1185">Reference proteome</keyword>
<feature type="transmembrane region" description="Helical" evidence="1">
    <location>
        <begin position="175"/>
        <end position="190"/>
    </location>
</feature>
<dbReference type="SMART" id="SM00052">
    <property type="entry name" value="EAL"/>
    <property type="match status" value="1"/>
</dbReference>
<dbReference type="InterPro" id="IPR050706">
    <property type="entry name" value="Cyclic-di-GMP_PDE-like"/>
</dbReference>
<dbReference type="InterPro" id="IPR029787">
    <property type="entry name" value="Nucleotide_cyclase"/>
</dbReference>
<evidence type="ECO:0000313" key="4">
    <source>
        <dbReference type="EMBL" id="MCU7377839.1"/>
    </source>
</evidence>
<dbReference type="GO" id="GO:0071111">
    <property type="term" value="F:cyclic-guanylate-specific phosphodiesterase activity"/>
    <property type="evidence" value="ECO:0007669"/>
    <property type="project" value="InterPro"/>
</dbReference>
<dbReference type="InterPro" id="IPR043128">
    <property type="entry name" value="Rev_trsase/Diguanyl_cyclase"/>
</dbReference>
<dbReference type="PANTHER" id="PTHR33121">
    <property type="entry name" value="CYCLIC DI-GMP PHOSPHODIESTERASE PDEF"/>
    <property type="match status" value="1"/>
</dbReference>
<gene>
    <name evidence="4" type="ORF">OBO34_05660</name>
</gene>
<feature type="domain" description="GGDEF" evidence="3">
    <location>
        <begin position="245"/>
        <end position="376"/>
    </location>
</feature>
<dbReference type="PROSITE" id="PS50887">
    <property type="entry name" value="GGDEF"/>
    <property type="match status" value="1"/>
</dbReference>
<evidence type="ECO:0000259" key="2">
    <source>
        <dbReference type="PROSITE" id="PS50883"/>
    </source>
</evidence>
<feature type="transmembrane region" description="Helical" evidence="1">
    <location>
        <begin position="104"/>
        <end position="122"/>
    </location>
</feature>